<dbReference type="Gene3D" id="3.30.870.10">
    <property type="entry name" value="Endonuclease Chain A"/>
    <property type="match status" value="2"/>
</dbReference>
<dbReference type="Proteomes" id="UP000054383">
    <property type="component" value="Unassembled WGS sequence"/>
</dbReference>
<organism evidence="3 4">
    <name type="scientific">Talaromyces islandicus</name>
    <name type="common">Penicillium islandicum</name>
    <dbReference type="NCBI Taxonomy" id="28573"/>
    <lineage>
        <taxon>Eukaryota</taxon>
        <taxon>Fungi</taxon>
        <taxon>Dikarya</taxon>
        <taxon>Ascomycota</taxon>
        <taxon>Pezizomycotina</taxon>
        <taxon>Eurotiomycetes</taxon>
        <taxon>Eurotiomycetidae</taxon>
        <taxon>Eurotiales</taxon>
        <taxon>Trichocomaceae</taxon>
        <taxon>Talaromyces</taxon>
        <taxon>Talaromyces sect. Islandici</taxon>
    </lineage>
</organism>
<dbReference type="Pfam" id="PF13091">
    <property type="entry name" value="PLDc_2"/>
    <property type="match status" value="1"/>
</dbReference>
<feature type="region of interest" description="Disordered" evidence="1">
    <location>
        <begin position="244"/>
        <end position="264"/>
    </location>
</feature>
<dbReference type="PROSITE" id="PS50035">
    <property type="entry name" value="PLD"/>
    <property type="match status" value="1"/>
</dbReference>
<name>A0A0U1LWU1_TALIS</name>
<proteinExistence type="predicted"/>
<sequence>MISDQLYELVRSNASVSSELAKHPKASPGKIAHKLYDHIKHKRDTNNLQLPSKGPRDIADLQRAFECGKWGDRRPSDLFLKLCDNHQHIQPAEWTGSKVKLPAPNEIPNIDMEVINYHRPVLGTFHAKLCVIDRKLGLLQSNNVQDNDNLEMMNHFEGPIVDALYEMLLISWDKHMNPPLPLIQNGAREVPCTVENLTASSRNSVSSDFLILGPEQHEDILPESTSKDPRYDHDIYAETRRVNSQLHPRSGETRQEAAARHLDKRTLPSEEIAVEKLSANDRLEITKENIMVPYILPPRHDPVPMALVCREPSGIPQNLDYPVPQNAAWLAAIKNAESSIFIQTPNMNAEPILDALLVAVRRGLLVTAYLTLGYNDGGELLPGQNGTNEMVAHRLYSALKTDEEKSRLKIYNYTAKDQKVPIHNTLKHRSSHVKLMIVDEAIAIQGNGNLDTQSYYHSTAVNVLIDSPIICKAWRAAIERNQNTSEYGLVSTTDGCWHHPETNLIPEGSIGPDPGHFSWANGVIRAIQRLRGLDGF</sequence>
<feature type="domain" description="PLD phosphodiesterase" evidence="2">
    <location>
        <begin position="427"/>
        <end position="454"/>
    </location>
</feature>
<dbReference type="PANTHER" id="PTHR21248">
    <property type="entry name" value="CARDIOLIPIN SYNTHASE"/>
    <property type="match status" value="1"/>
</dbReference>
<evidence type="ECO:0000256" key="1">
    <source>
        <dbReference type="SAM" id="MobiDB-lite"/>
    </source>
</evidence>
<evidence type="ECO:0000259" key="2">
    <source>
        <dbReference type="PROSITE" id="PS50035"/>
    </source>
</evidence>
<dbReference type="AlphaFoldDB" id="A0A0U1LWU1"/>
<evidence type="ECO:0000313" key="3">
    <source>
        <dbReference type="EMBL" id="CRG87878.1"/>
    </source>
</evidence>
<accession>A0A0U1LWU1</accession>
<dbReference type="PANTHER" id="PTHR21248:SF22">
    <property type="entry name" value="PHOSPHOLIPASE D"/>
    <property type="match status" value="1"/>
</dbReference>
<reference evidence="3 4" key="1">
    <citation type="submission" date="2015-04" db="EMBL/GenBank/DDBJ databases">
        <authorList>
            <person name="Syromyatnikov M.Y."/>
            <person name="Popov V.N."/>
        </authorList>
    </citation>
    <scope>NUCLEOTIDE SEQUENCE [LARGE SCALE GENOMIC DNA]</scope>
    <source>
        <strain evidence="3">WF-38-12</strain>
    </source>
</reference>
<dbReference type="GO" id="GO:0032049">
    <property type="term" value="P:cardiolipin biosynthetic process"/>
    <property type="evidence" value="ECO:0007669"/>
    <property type="project" value="UniProtKB-ARBA"/>
</dbReference>
<dbReference type="GO" id="GO:0030572">
    <property type="term" value="F:phosphatidyltransferase activity"/>
    <property type="evidence" value="ECO:0007669"/>
    <property type="project" value="UniProtKB-ARBA"/>
</dbReference>
<dbReference type="OrthoDB" id="9997422at2759"/>
<dbReference type="InterPro" id="IPR001736">
    <property type="entry name" value="PLipase_D/transphosphatidylase"/>
</dbReference>
<dbReference type="CDD" id="cd00138">
    <property type="entry name" value="PLDc_SF"/>
    <property type="match status" value="1"/>
</dbReference>
<keyword evidence="4" id="KW-1185">Reference proteome</keyword>
<dbReference type="STRING" id="28573.A0A0U1LWU1"/>
<protein>
    <recommendedName>
        <fullName evidence="2">PLD phosphodiesterase domain-containing protein</fullName>
    </recommendedName>
</protein>
<dbReference type="InterPro" id="IPR025202">
    <property type="entry name" value="PLD-like_dom"/>
</dbReference>
<evidence type="ECO:0000313" key="4">
    <source>
        <dbReference type="Proteomes" id="UP000054383"/>
    </source>
</evidence>
<dbReference type="SUPFAM" id="SSF56024">
    <property type="entry name" value="Phospholipase D/nuclease"/>
    <property type="match status" value="2"/>
</dbReference>
<dbReference type="EMBL" id="CVMT01000003">
    <property type="protein sequence ID" value="CRG87878.1"/>
    <property type="molecule type" value="Genomic_DNA"/>
</dbReference>
<dbReference type="OMA" id="TCHIKLM"/>
<feature type="compositionally biased region" description="Basic and acidic residues" evidence="1">
    <location>
        <begin position="249"/>
        <end position="264"/>
    </location>
</feature>
<gene>
    <name evidence="3" type="ORF">PISL3812_04899</name>
</gene>